<dbReference type="Proteomes" id="UP000006830">
    <property type="component" value="Chromosome"/>
</dbReference>
<dbReference type="KEGG" id="rak:A1C_00115"/>
<proteinExistence type="predicted"/>
<protein>
    <submittedName>
        <fullName evidence="1">Uncharacterized protein</fullName>
    </submittedName>
</protein>
<keyword evidence="2" id="KW-1185">Reference proteome</keyword>
<evidence type="ECO:0000313" key="1">
    <source>
        <dbReference type="EMBL" id="ABV74358.1"/>
    </source>
</evidence>
<dbReference type="AlphaFoldDB" id="A8GLT3"/>
<sequence length="37" mass="4220">MVWQKEILTRGGIYLARLDPAKINEVGKIRPVIILKS</sequence>
<gene>
    <name evidence="1" type="ordered locus">A1C_00115</name>
</gene>
<dbReference type="HOGENOM" id="CLU_3347997_0_0_5"/>
<name>A8GLT3_RICAH</name>
<organism evidence="1 2">
    <name type="scientific">Rickettsia akari (strain Hartford)</name>
    <dbReference type="NCBI Taxonomy" id="293614"/>
    <lineage>
        <taxon>Bacteria</taxon>
        <taxon>Pseudomonadati</taxon>
        <taxon>Pseudomonadota</taxon>
        <taxon>Alphaproteobacteria</taxon>
        <taxon>Rickettsiales</taxon>
        <taxon>Rickettsiaceae</taxon>
        <taxon>Rickettsieae</taxon>
        <taxon>Rickettsia</taxon>
        <taxon>spotted fever group</taxon>
    </lineage>
</organism>
<dbReference type="EMBL" id="CP000847">
    <property type="protein sequence ID" value="ABV74358.1"/>
    <property type="molecule type" value="Genomic_DNA"/>
</dbReference>
<accession>A8GLT3</accession>
<reference evidence="1" key="1">
    <citation type="submission" date="2007-09" db="EMBL/GenBank/DDBJ databases">
        <title>Complete Genome Sequence of Rickettsia akari.</title>
        <authorList>
            <person name="Madan A."/>
            <person name="Fahey J."/>
            <person name="Helton E."/>
            <person name="Ketteman M."/>
            <person name="Madan A."/>
            <person name="Rodrigues S."/>
            <person name="Sanchez A."/>
            <person name="Whiting M."/>
            <person name="Dasch G."/>
            <person name="Eremeeva M."/>
        </authorList>
    </citation>
    <scope>NUCLEOTIDE SEQUENCE</scope>
    <source>
        <strain evidence="1">Hartford</strain>
    </source>
</reference>
<dbReference type="SUPFAM" id="SSF50118">
    <property type="entry name" value="Cell growth inhibitor/plasmid maintenance toxic component"/>
    <property type="match status" value="1"/>
</dbReference>
<evidence type="ECO:0000313" key="2">
    <source>
        <dbReference type="Proteomes" id="UP000006830"/>
    </source>
</evidence>